<protein>
    <recommendedName>
        <fullName evidence="3">DUF3310 domain-containing protein</fullName>
    </recommendedName>
</protein>
<evidence type="ECO:0000313" key="2">
    <source>
        <dbReference type="Proteomes" id="UP001240447"/>
    </source>
</evidence>
<evidence type="ECO:0008006" key="3">
    <source>
        <dbReference type="Google" id="ProtNLM"/>
    </source>
</evidence>
<dbReference type="Proteomes" id="UP001240447">
    <property type="component" value="Unassembled WGS sequence"/>
</dbReference>
<dbReference type="Pfam" id="PF11753">
    <property type="entry name" value="DUF3310"/>
    <property type="match status" value="1"/>
</dbReference>
<proteinExistence type="predicted"/>
<comment type="caution">
    <text evidence="1">The sequence shown here is derived from an EMBL/GenBank/DDBJ whole genome shotgun (WGS) entry which is preliminary data.</text>
</comment>
<reference evidence="1 2" key="1">
    <citation type="submission" date="2023-07" db="EMBL/GenBank/DDBJ databases">
        <title>Sequencing the genomes of 1000 actinobacteria strains.</title>
        <authorList>
            <person name="Klenk H.-P."/>
        </authorList>
    </citation>
    <scope>NUCLEOTIDE SEQUENCE [LARGE SCALE GENOMIC DNA]</scope>
    <source>
        <strain evidence="1 2">GD13</strain>
    </source>
</reference>
<evidence type="ECO:0000313" key="1">
    <source>
        <dbReference type="EMBL" id="MDP9820516.1"/>
    </source>
</evidence>
<dbReference type="RefSeq" id="WP_220138365.1">
    <property type="nucleotide sequence ID" value="NZ_CCXJ01000178.1"/>
</dbReference>
<keyword evidence="2" id="KW-1185">Reference proteome</keyword>
<sequence>MSDFKVGDRVVVAHDGLRNYGNCGKVTVPRHGLSGEYVAVLLDGEGEETIYLPAELKLIESFDAARDEARERFNDVSLAASIDQLETDPVALPPHYRHLPVECIDITEHFNFCMGNALKYIWRADHKGNPIQDLKKAAWYIEREVARREKESA</sequence>
<accession>A0ABT9NJI9</accession>
<organism evidence="1 2">
    <name type="scientific">Nocardioides massiliensis</name>
    <dbReference type="NCBI Taxonomy" id="1325935"/>
    <lineage>
        <taxon>Bacteria</taxon>
        <taxon>Bacillati</taxon>
        <taxon>Actinomycetota</taxon>
        <taxon>Actinomycetes</taxon>
        <taxon>Propionibacteriales</taxon>
        <taxon>Nocardioidaceae</taxon>
        <taxon>Nocardioides</taxon>
    </lineage>
</organism>
<dbReference type="EMBL" id="JAUSQM010000001">
    <property type="protein sequence ID" value="MDP9820516.1"/>
    <property type="molecule type" value="Genomic_DNA"/>
</dbReference>
<name>A0ABT9NJI9_9ACTN</name>
<dbReference type="InterPro" id="IPR021739">
    <property type="entry name" value="SaV-like"/>
</dbReference>
<gene>
    <name evidence="1" type="ORF">J2S59_000325</name>
</gene>